<name>A0A3G8MD96_9HYPH</name>
<keyword evidence="4" id="KW-0131">Cell cycle</keyword>
<evidence type="ECO:0000313" key="7">
    <source>
        <dbReference type="Proteomes" id="UP000273982"/>
    </source>
</evidence>
<reference evidence="6 7" key="1">
    <citation type="submission" date="2018-11" db="EMBL/GenBank/DDBJ databases">
        <title>Genome squencing of methanotrophic bacteria isolated from alkaline groundwater in Korea.</title>
        <authorList>
            <person name="Nguyen L.N."/>
        </authorList>
    </citation>
    <scope>NUCLEOTIDE SEQUENCE [LARGE SCALE GENOMIC DNA]</scope>
    <source>
        <strain evidence="6 7">GW6</strain>
        <plasmid evidence="7">pgw6_1</plasmid>
    </source>
</reference>
<evidence type="ECO:0000256" key="5">
    <source>
        <dbReference type="SAM" id="MobiDB-lite"/>
    </source>
</evidence>
<accession>A0A3G8MD96</accession>
<evidence type="ECO:0000256" key="1">
    <source>
        <dbReference type="ARBA" id="ARBA00022490"/>
    </source>
</evidence>
<geneLocation type="plasmid" evidence="7">
    <name>pgw6_1</name>
</geneLocation>
<organism evidence="6 7">
    <name type="scientific">Methylocystis rosea</name>
    <dbReference type="NCBI Taxonomy" id="173366"/>
    <lineage>
        <taxon>Bacteria</taxon>
        <taxon>Pseudomonadati</taxon>
        <taxon>Pseudomonadota</taxon>
        <taxon>Alphaproteobacteria</taxon>
        <taxon>Hyphomicrobiales</taxon>
        <taxon>Methylocystaceae</taxon>
        <taxon>Methylocystis</taxon>
    </lineage>
</organism>
<protein>
    <submittedName>
        <fullName evidence="6">SMC-Scp complex subunit ScpB</fullName>
    </submittedName>
</protein>
<sequence length="259" mass="28661">MREITELRSMKTRRTDATSAQETRAPTKGRTARRDQELLFDADLVDLPQAMRWREWMGRVEAAIFASPAPVTREALAKLVGRACNFDDLICDIRDELRARPYELVHVAGGYQLRTKARYADAIRALNNGARAGGPPQLTPTELLTVTAIAYLQPATRAELSRLAGREISRDVIGSLKSLDLIAAGPRAPQPGAPYAYVTTKKFLEVFGLASLRDLPDIEKLEDAGLLQCSANEIKLDGMLDPRDKDAIELVEDIDEESD</sequence>
<evidence type="ECO:0000256" key="4">
    <source>
        <dbReference type="ARBA" id="ARBA00023306"/>
    </source>
</evidence>
<evidence type="ECO:0000256" key="3">
    <source>
        <dbReference type="ARBA" id="ARBA00022829"/>
    </source>
</evidence>
<feature type="region of interest" description="Disordered" evidence="5">
    <location>
        <begin position="1"/>
        <end position="31"/>
    </location>
</feature>
<keyword evidence="6" id="KW-0614">Plasmid</keyword>
<dbReference type="PANTHER" id="PTHR34298:SF2">
    <property type="entry name" value="SEGREGATION AND CONDENSATION PROTEIN B"/>
    <property type="match status" value="1"/>
</dbReference>
<dbReference type="Proteomes" id="UP000273982">
    <property type="component" value="Plasmid pGW6_1"/>
</dbReference>
<dbReference type="KEGG" id="mros:EHO51_18335"/>
<dbReference type="GO" id="GO:0051304">
    <property type="term" value="P:chromosome separation"/>
    <property type="evidence" value="ECO:0007669"/>
    <property type="project" value="InterPro"/>
</dbReference>
<dbReference type="InterPro" id="IPR036390">
    <property type="entry name" value="WH_DNA-bd_sf"/>
</dbReference>
<proteinExistence type="predicted"/>
<dbReference type="GO" id="GO:0051301">
    <property type="term" value="P:cell division"/>
    <property type="evidence" value="ECO:0007669"/>
    <property type="project" value="UniProtKB-KW"/>
</dbReference>
<keyword evidence="3" id="KW-0159">Chromosome partition</keyword>
<dbReference type="Pfam" id="PF04079">
    <property type="entry name" value="SMC_ScpB"/>
    <property type="match status" value="1"/>
</dbReference>
<feature type="compositionally biased region" description="Basic and acidic residues" evidence="5">
    <location>
        <begin position="1"/>
        <end position="16"/>
    </location>
</feature>
<dbReference type="InterPro" id="IPR036388">
    <property type="entry name" value="WH-like_DNA-bd_sf"/>
</dbReference>
<evidence type="ECO:0000313" key="6">
    <source>
        <dbReference type="EMBL" id="AZG78798.1"/>
    </source>
</evidence>
<dbReference type="EMBL" id="CP034087">
    <property type="protein sequence ID" value="AZG78798.1"/>
    <property type="molecule type" value="Genomic_DNA"/>
</dbReference>
<keyword evidence="1" id="KW-0963">Cytoplasm</keyword>
<evidence type="ECO:0000256" key="2">
    <source>
        <dbReference type="ARBA" id="ARBA00022618"/>
    </source>
</evidence>
<dbReference type="Gene3D" id="1.10.10.10">
    <property type="entry name" value="Winged helix-like DNA-binding domain superfamily/Winged helix DNA-binding domain"/>
    <property type="match status" value="2"/>
</dbReference>
<dbReference type="RefSeq" id="WP_124740308.1">
    <property type="nucleotide sequence ID" value="NZ_CP034087.1"/>
</dbReference>
<dbReference type="PANTHER" id="PTHR34298">
    <property type="entry name" value="SEGREGATION AND CONDENSATION PROTEIN B"/>
    <property type="match status" value="1"/>
</dbReference>
<keyword evidence="2" id="KW-0132">Cell division</keyword>
<dbReference type="SUPFAM" id="SSF46785">
    <property type="entry name" value="Winged helix' DNA-binding domain"/>
    <property type="match status" value="2"/>
</dbReference>
<gene>
    <name evidence="6" type="ORF">EHO51_18335</name>
</gene>
<dbReference type="InterPro" id="IPR005234">
    <property type="entry name" value="ScpB_csome_segregation"/>
</dbReference>
<dbReference type="AlphaFoldDB" id="A0A3G8MD96"/>